<dbReference type="FunFam" id="3.10.110.10:FF:000060">
    <property type="entry name" value="Ubiquitin conjugating enzyme (UbcB)"/>
    <property type="match status" value="1"/>
</dbReference>
<comment type="caution">
    <text evidence="7">The sequence shown here is derived from an EMBL/GenBank/DDBJ whole genome shotgun (WGS) entry which is preliminary data.</text>
</comment>
<evidence type="ECO:0000256" key="1">
    <source>
        <dbReference type="ARBA" id="ARBA00012486"/>
    </source>
</evidence>
<dbReference type="Gene3D" id="3.10.110.10">
    <property type="entry name" value="Ubiquitin Conjugating Enzyme"/>
    <property type="match status" value="1"/>
</dbReference>
<dbReference type="EMBL" id="MU007033">
    <property type="protein sequence ID" value="KAF2431183.1"/>
    <property type="molecule type" value="Genomic_DNA"/>
</dbReference>
<dbReference type="AlphaFoldDB" id="A0A9P4TZQ8"/>
<keyword evidence="2" id="KW-0808">Transferase</keyword>
<dbReference type="SMART" id="SM00212">
    <property type="entry name" value="UBCc"/>
    <property type="match status" value="1"/>
</dbReference>
<keyword evidence="5" id="KW-0067">ATP-binding</keyword>
<dbReference type="PANTHER" id="PTHR24067">
    <property type="entry name" value="UBIQUITIN-CONJUGATING ENZYME E2"/>
    <property type="match status" value="1"/>
</dbReference>
<evidence type="ECO:0000256" key="5">
    <source>
        <dbReference type="ARBA" id="ARBA00022840"/>
    </source>
</evidence>
<dbReference type="EC" id="2.3.2.23" evidence="1"/>
<dbReference type="GO" id="GO:0005524">
    <property type="term" value="F:ATP binding"/>
    <property type="evidence" value="ECO:0007669"/>
    <property type="project" value="UniProtKB-KW"/>
</dbReference>
<evidence type="ECO:0000259" key="6">
    <source>
        <dbReference type="PROSITE" id="PS50127"/>
    </source>
</evidence>
<dbReference type="PROSITE" id="PS50127">
    <property type="entry name" value="UBC_2"/>
    <property type="match status" value="1"/>
</dbReference>
<dbReference type="InterPro" id="IPR016135">
    <property type="entry name" value="UBQ-conjugating_enzyme/RWD"/>
</dbReference>
<protein>
    <recommendedName>
        <fullName evidence="1">E2 ubiquitin-conjugating enzyme</fullName>
        <ecNumber evidence="1">2.3.2.23</ecNumber>
    </recommendedName>
</protein>
<feature type="domain" description="UBC core" evidence="6">
    <location>
        <begin position="3"/>
        <end position="153"/>
    </location>
</feature>
<keyword evidence="8" id="KW-1185">Reference proteome</keyword>
<dbReference type="GO" id="GO:0061631">
    <property type="term" value="F:ubiquitin conjugating enzyme activity"/>
    <property type="evidence" value="ECO:0007669"/>
    <property type="project" value="UniProtKB-EC"/>
</dbReference>
<dbReference type="InterPro" id="IPR000608">
    <property type="entry name" value="UBC"/>
</dbReference>
<proteinExistence type="predicted"/>
<organism evidence="7 8">
    <name type="scientific">Tothia fuscella</name>
    <dbReference type="NCBI Taxonomy" id="1048955"/>
    <lineage>
        <taxon>Eukaryota</taxon>
        <taxon>Fungi</taxon>
        <taxon>Dikarya</taxon>
        <taxon>Ascomycota</taxon>
        <taxon>Pezizomycotina</taxon>
        <taxon>Dothideomycetes</taxon>
        <taxon>Pleosporomycetidae</taxon>
        <taxon>Venturiales</taxon>
        <taxon>Cylindrosympodiaceae</taxon>
        <taxon>Tothia</taxon>
    </lineage>
</organism>
<dbReference type="InterPro" id="IPR050113">
    <property type="entry name" value="Ub_conjugating_enzyme"/>
</dbReference>
<evidence type="ECO:0000256" key="4">
    <source>
        <dbReference type="ARBA" id="ARBA00022786"/>
    </source>
</evidence>
<sequence>MSNNQKRIGKEFQECTQTPPKGCTVKLVDESNLLKWEIIMDGPEGSIYEGGHFKLLLTLPNDYPFKPPVLNFQTKVYHPNITNDEKGSMCLGMLRADEWKPPNKIINVLKMARGLLEAPNPDDAVETSIAEQYKNDRKGFEKTAKDWTKKYASGK</sequence>
<evidence type="ECO:0000313" key="7">
    <source>
        <dbReference type="EMBL" id="KAF2431183.1"/>
    </source>
</evidence>
<keyword evidence="3" id="KW-0547">Nucleotide-binding</keyword>
<evidence type="ECO:0000313" key="8">
    <source>
        <dbReference type="Proteomes" id="UP000800235"/>
    </source>
</evidence>
<dbReference type="SUPFAM" id="SSF54495">
    <property type="entry name" value="UBC-like"/>
    <property type="match status" value="1"/>
</dbReference>
<name>A0A9P4TZQ8_9PEZI</name>
<reference evidence="7" key="1">
    <citation type="journal article" date="2020" name="Stud. Mycol.">
        <title>101 Dothideomycetes genomes: a test case for predicting lifestyles and emergence of pathogens.</title>
        <authorList>
            <person name="Haridas S."/>
            <person name="Albert R."/>
            <person name="Binder M."/>
            <person name="Bloem J."/>
            <person name="Labutti K."/>
            <person name="Salamov A."/>
            <person name="Andreopoulos B."/>
            <person name="Baker S."/>
            <person name="Barry K."/>
            <person name="Bills G."/>
            <person name="Bluhm B."/>
            <person name="Cannon C."/>
            <person name="Castanera R."/>
            <person name="Culley D."/>
            <person name="Daum C."/>
            <person name="Ezra D."/>
            <person name="Gonzalez J."/>
            <person name="Henrissat B."/>
            <person name="Kuo A."/>
            <person name="Liang C."/>
            <person name="Lipzen A."/>
            <person name="Lutzoni F."/>
            <person name="Magnuson J."/>
            <person name="Mondo S."/>
            <person name="Nolan M."/>
            <person name="Ohm R."/>
            <person name="Pangilinan J."/>
            <person name="Park H.-J."/>
            <person name="Ramirez L."/>
            <person name="Alfaro M."/>
            <person name="Sun H."/>
            <person name="Tritt A."/>
            <person name="Yoshinaga Y."/>
            <person name="Zwiers L.-H."/>
            <person name="Turgeon B."/>
            <person name="Goodwin S."/>
            <person name="Spatafora J."/>
            <person name="Crous P."/>
            <person name="Grigoriev I."/>
        </authorList>
    </citation>
    <scope>NUCLEOTIDE SEQUENCE</scope>
    <source>
        <strain evidence="7">CBS 130266</strain>
    </source>
</reference>
<dbReference type="Proteomes" id="UP000800235">
    <property type="component" value="Unassembled WGS sequence"/>
</dbReference>
<dbReference type="OrthoDB" id="9978460at2759"/>
<evidence type="ECO:0000256" key="2">
    <source>
        <dbReference type="ARBA" id="ARBA00022679"/>
    </source>
</evidence>
<evidence type="ECO:0000256" key="3">
    <source>
        <dbReference type="ARBA" id="ARBA00022741"/>
    </source>
</evidence>
<keyword evidence="4" id="KW-0833">Ubl conjugation pathway</keyword>
<dbReference type="Pfam" id="PF00179">
    <property type="entry name" value="UQ_con"/>
    <property type="match status" value="1"/>
</dbReference>
<accession>A0A9P4TZQ8</accession>
<gene>
    <name evidence="7" type="ORF">EJ08DRAFT_648998</name>
</gene>